<accession>A0A1F4U4K9</accession>
<comment type="caution">
    <text evidence="6">Lacks conserved residue(s) required for the propagation of feature annotation.</text>
</comment>
<keyword evidence="5 6" id="KW-0472">Membrane</keyword>
<evidence type="ECO:0000256" key="1">
    <source>
        <dbReference type="ARBA" id="ARBA00004141"/>
    </source>
</evidence>
<keyword evidence="4 6" id="KW-1133">Transmembrane helix</keyword>
<feature type="transmembrane region" description="Helical" evidence="6">
    <location>
        <begin position="134"/>
        <end position="154"/>
    </location>
</feature>
<evidence type="ECO:0000313" key="7">
    <source>
        <dbReference type="EMBL" id="OGC39915.1"/>
    </source>
</evidence>
<comment type="subcellular location">
    <subcellularLocation>
        <location evidence="1 6">Membrane</location>
        <topology evidence="1 6">Multi-pass membrane protein</topology>
    </subcellularLocation>
</comment>
<organism evidence="7 8">
    <name type="scientific">candidate division WOR-1 bacterium RIFOXYC2_FULL_46_14</name>
    <dbReference type="NCBI Taxonomy" id="1802587"/>
    <lineage>
        <taxon>Bacteria</taxon>
        <taxon>Bacillati</taxon>
        <taxon>Saganbacteria</taxon>
    </lineage>
</organism>
<gene>
    <name evidence="7" type="ORF">A2438_05320</name>
</gene>
<reference evidence="7 8" key="1">
    <citation type="journal article" date="2016" name="Nat. Commun.">
        <title>Thousands of microbial genomes shed light on interconnected biogeochemical processes in an aquifer system.</title>
        <authorList>
            <person name="Anantharaman K."/>
            <person name="Brown C.T."/>
            <person name="Hug L.A."/>
            <person name="Sharon I."/>
            <person name="Castelle C.J."/>
            <person name="Probst A.J."/>
            <person name="Thomas B.C."/>
            <person name="Singh A."/>
            <person name="Wilkins M.J."/>
            <person name="Karaoz U."/>
            <person name="Brodie E.L."/>
            <person name="Williams K.H."/>
            <person name="Hubbard S.S."/>
            <person name="Banfield J.F."/>
        </authorList>
    </citation>
    <scope>NUCLEOTIDE SEQUENCE [LARGE SCALE GENOMIC DNA]</scope>
</reference>
<feature type="transmembrane region" description="Helical" evidence="6">
    <location>
        <begin position="67"/>
        <end position="86"/>
    </location>
</feature>
<dbReference type="PANTHER" id="PTHR12608">
    <property type="entry name" value="TRANSMEMBRANE PROTEIN HTP-1 RELATED"/>
    <property type="match status" value="1"/>
</dbReference>
<feature type="transmembrane region" description="Helical" evidence="6">
    <location>
        <begin position="166"/>
        <end position="185"/>
    </location>
</feature>
<keyword evidence="3 6" id="KW-0812">Transmembrane</keyword>
<protein>
    <recommendedName>
        <fullName evidence="6">GDT1 family protein</fullName>
    </recommendedName>
</protein>
<comment type="caution">
    <text evidence="7">The sequence shown here is derived from an EMBL/GenBank/DDBJ whole genome shotgun (WGS) entry which is preliminary data.</text>
</comment>
<evidence type="ECO:0000256" key="4">
    <source>
        <dbReference type="ARBA" id="ARBA00022989"/>
    </source>
</evidence>
<evidence type="ECO:0000256" key="5">
    <source>
        <dbReference type="ARBA" id="ARBA00023136"/>
    </source>
</evidence>
<dbReference type="EMBL" id="MEUJ01000005">
    <property type="protein sequence ID" value="OGC39915.1"/>
    <property type="molecule type" value="Genomic_DNA"/>
</dbReference>
<evidence type="ECO:0000313" key="8">
    <source>
        <dbReference type="Proteomes" id="UP000179242"/>
    </source>
</evidence>
<sequence length="186" mass="19798">MNLSPFLISFLMISTAELGDKTQLLTLGFATKFPAWEVIAAVGCASALLMAGAVLFGGIINCFVPQIYLQALAGILFISFGLWTLFGTEKEEKIEEGKSKSPFWIVFSGFLLAELGDKTQLATFALSAEHGAPLQIWLGATLGMLLINSIAALSGGWIKKMIPEKIIKVIGAAIFIVFGIIGLAGI</sequence>
<evidence type="ECO:0000256" key="6">
    <source>
        <dbReference type="RuleBase" id="RU365102"/>
    </source>
</evidence>
<dbReference type="GO" id="GO:0046873">
    <property type="term" value="F:metal ion transmembrane transporter activity"/>
    <property type="evidence" value="ECO:0007669"/>
    <property type="project" value="InterPro"/>
</dbReference>
<dbReference type="InterPro" id="IPR001727">
    <property type="entry name" value="GDT1-like"/>
</dbReference>
<proteinExistence type="inferred from homology"/>
<dbReference type="GO" id="GO:0016020">
    <property type="term" value="C:membrane"/>
    <property type="evidence" value="ECO:0007669"/>
    <property type="project" value="UniProtKB-SubCell"/>
</dbReference>
<dbReference type="Proteomes" id="UP000179242">
    <property type="component" value="Unassembled WGS sequence"/>
</dbReference>
<comment type="similarity">
    <text evidence="2 6">Belongs to the GDT1 family.</text>
</comment>
<dbReference type="Pfam" id="PF01169">
    <property type="entry name" value="GDT1"/>
    <property type="match status" value="2"/>
</dbReference>
<evidence type="ECO:0000256" key="2">
    <source>
        <dbReference type="ARBA" id="ARBA00009190"/>
    </source>
</evidence>
<name>A0A1F4U4K9_UNCSA</name>
<feature type="transmembrane region" description="Helical" evidence="6">
    <location>
        <begin position="35"/>
        <end position="60"/>
    </location>
</feature>
<dbReference type="AlphaFoldDB" id="A0A1F4U4K9"/>
<evidence type="ECO:0000256" key="3">
    <source>
        <dbReference type="ARBA" id="ARBA00022692"/>
    </source>
</evidence>
<dbReference type="PANTHER" id="PTHR12608:SF1">
    <property type="entry name" value="TRANSMEMBRANE PROTEIN 165"/>
    <property type="match status" value="1"/>
</dbReference>